<reference evidence="1" key="1">
    <citation type="submission" date="2018-10" db="EMBL/GenBank/DDBJ databases">
        <authorList>
            <person name="Plewniak F."/>
        </authorList>
    </citation>
    <scope>NUCLEOTIDE SEQUENCE</scope>
</reference>
<evidence type="ECO:0000313" key="1">
    <source>
        <dbReference type="EMBL" id="VAY89745.1"/>
    </source>
</evidence>
<gene>
    <name evidence="1" type="ORF">CARN8_950002</name>
</gene>
<sequence length="80" mass="9274">MRQESAVFVQRQKGYVTGMLQIVGKPLKFGLDHPIVRVWVQIKVKIGNTHEKQWPRDATGDRLPRFLCVYHPHGSQGDRH</sequence>
<protein>
    <submittedName>
        <fullName evidence="1">Uncharacterized protein</fullName>
    </submittedName>
</protein>
<dbReference type="EMBL" id="UOYP01000721">
    <property type="protein sequence ID" value="VAY89745.1"/>
    <property type="molecule type" value="Genomic_DNA"/>
</dbReference>
<accession>A0A3P3ZSE9</accession>
<name>A0A3P3ZSE9_9ZZZZ</name>
<proteinExistence type="predicted"/>
<dbReference type="AlphaFoldDB" id="A0A3P3ZSE9"/>
<organism evidence="1">
    <name type="scientific">mine drainage metagenome</name>
    <dbReference type="NCBI Taxonomy" id="410659"/>
    <lineage>
        <taxon>unclassified sequences</taxon>
        <taxon>metagenomes</taxon>
        <taxon>ecological metagenomes</taxon>
    </lineage>
</organism>